<protein>
    <submittedName>
        <fullName evidence="3">Flagellar hook-length control protein FliK</fullName>
    </submittedName>
</protein>
<keyword evidence="4" id="KW-1185">Reference proteome</keyword>
<evidence type="ECO:0000256" key="1">
    <source>
        <dbReference type="SAM" id="MobiDB-lite"/>
    </source>
</evidence>
<keyword evidence="3" id="KW-0282">Flagellum</keyword>
<evidence type="ECO:0000259" key="2">
    <source>
        <dbReference type="Pfam" id="PF02120"/>
    </source>
</evidence>
<feature type="region of interest" description="Disordered" evidence="1">
    <location>
        <begin position="122"/>
        <end position="141"/>
    </location>
</feature>
<evidence type="ECO:0000313" key="3">
    <source>
        <dbReference type="EMBL" id="QSI75315.1"/>
    </source>
</evidence>
<dbReference type="Proteomes" id="UP000663570">
    <property type="component" value="Chromosome"/>
</dbReference>
<feature type="region of interest" description="Disordered" evidence="1">
    <location>
        <begin position="186"/>
        <end position="221"/>
    </location>
</feature>
<keyword evidence="3" id="KW-0966">Cell projection</keyword>
<keyword evidence="3" id="KW-0969">Cilium</keyword>
<proteinExistence type="predicted"/>
<dbReference type="Pfam" id="PF02120">
    <property type="entry name" value="Flg_hook"/>
    <property type="match status" value="1"/>
</dbReference>
<feature type="compositionally biased region" description="Polar residues" evidence="1">
    <location>
        <begin position="196"/>
        <end position="221"/>
    </location>
</feature>
<organism evidence="3 4">
    <name type="scientific">Niveibacterium microcysteis</name>
    <dbReference type="NCBI Taxonomy" id="2811415"/>
    <lineage>
        <taxon>Bacteria</taxon>
        <taxon>Pseudomonadati</taxon>
        <taxon>Pseudomonadota</taxon>
        <taxon>Betaproteobacteria</taxon>
        <taxon>Rhodocyclales</taxon>
        <taxon>Rhodocyclaceae</taxon>
        <taxon>Niveibacterium</taxon>
    </lineage>
</organism>
<feature type="domain" description="Flagellar hook-length control protein-like C-terminal" evidence="2">
    <location>
        <begin position="304"/>
        <end position="375"/>
    </location>
</feature>
<reference evidence="3 4" key="1">
    <citation type="submission" date="2021-02" db="EMBL/GenBank/DDBJ databases">
        <title>Niveibacterium changnyeongensis HC41.</title>
        <authorList>
            <person name="Kang M."/>
        </authorList>
    </citation>
    <scope>NUCLEOTIDE SEQUENCE [LARGE SCALE GENOMIC DNA]</scope>
    <source>
        <strain evidence="3 4">HC41</strain>
    </source>
</reference>
<name>A0ABX7M0N0_9RHOO</name>
<sequence length="379" mass="39992">MIPTDLATRLRALLDLPLPQVGSVTPTRSVSPELSPGQRFTAQIAQPLPDGTFKALVAGRSLTLSLPQSVKNGDVLELVVTHSTPQAVFARLLEPAAQEQSKANLSPAARLISQLLTGKESAESPTALNEGNPILQRPPQNGAQLAPLLQRAVAQSGMFYEAHQAQWVEGKLSTAQLLAEPQGRLGQTALPAGPEQSASAQTEQNRVPNEASTQAPSRPVTVAQTNVQTERAEVADAAGRTAASTSEKGLVSQMVPRELAPIVLNQLDALTTQQLTWQGQIWPGQTMEWRIEQPPDDAHGRGADQEPAEWRSSLRVTLPSLGGVEARLFLTSAGVAIHFAADSEASVGRLNAALNELGSALDAVGVPLTGAAVAHETVR</sequence>
<dbReference type="InterPro" id="IPR021136">
    <property type="entry name" value="Flagellar_hook_control-like_C"/>
</dbReference>
<evidence type="ECO:0000313" key="4">
    <source>
        <dbReference type="Proteomes" id="UP000663570"/>
    </source>
</evidence>
<dbReference type="EMBL" id="CP071060">
    <property type="protein sequence ID" value="QSI75315.1"/>
    <property type="molecule type" value="Genomic_DNA"/>
</dbReference>
<accession>A0ABX7M0N0</accession>
<gene>
    <name evidence="3" type="ORF">JY500_12395</name>
</gene>